<reference evidence="2" key="1">
    <citation type="submission" date="2017-04" db="EMBL/GenBank/DDBJ databases">
        <authorList>
            <person name="Varghese N."/>
            <person name="Submissions S."/>
        </authorList>
    </citation>
    <scope>NUCLEOTIDE SEQUENCE [LARGE SCALE GENOMIC DNA]</scope>
    <source>
        <strain evidence="2">DSM 16537</strain>
    </source>
</reference>
<name>A0A1W2H659_9BACT</name>
<dbReference type="AlphaFoldDB" id="A0A1W2H659"/>
<dbReference type="RefSeq" id="WP_084120963.1">
    <property type="nucleotide sequence ID" value="NZ_LT838813.1"/>
</dbReference>
<evidence type="ECO:0000313" key="2">
    <source>
        <dbReference type="Proteomes" id="UP000192333"/>
    </source>
</evidence>
<keyword evidence="2" id="KW-1185">Reference proteome</keyword>
<gene>
    <name evidence="1" type="ORF">SAMN00777080_2747</name>
</gene>
<sequence length="621" mass="70768">MQETRQHIKSRMLKDAARLWGYTETQMENSFDPLVSLLFEGCSAELEKLSSDIYASRARVMERLVQVLCPETLTGSLPAHGLMSAEPLEEVSYVDDSMQFFTQIKENKGIESKSRQTLDVFFSPIGRFQIKKSEIKFMVAGNKIYKTKGSHKEVLGQSKNSFGAAVWIGISGTSIDLDGLMVYFDTVLSGDKSMFSHYLNKSRWFYNENVLENTVGLAISENRNLESILKFRQTKSSNVLQQVVNNVELYYGPNFITIHDKDGITQVATNAHIEEKILQGFDAKIAESVIESDIRWVRIQFPEPFAGFDFDNLICRTNCFPVINRQIHQITYSVRDLVNIIPLPSEDNFLDLEKIQLKEGDNDSQNLLNTGDNQLPIVLQRNGSIGRFDERDAKGLLDNLIDVLRQESASFAKFNNDFIYAEVKKLQQIFNKIEHVLNEKQTPKFSSPFLLVNQHESYQEKNIWITYSSTLGPKANHIRPGTILHAYNSQSFVCQNNELVTSCIGGREKLNVNQSILAFRSALLSQNRIHSLEDIKAFIMGQLGDVVEQVDINRTIRVNPDPKIAFEKIIEVNVGLRDGAFEGVTSDRFIDYWEKNLANQLDKNSLTWFPIKVSLNKTRIK</sequence>
<proteinExistence type="predicted"/>
<organism evidence="1 2">
    <name type="scientific">Aquiflexum balticum DSM 16537</name>
    <dbReference type="NCBI Taxonomy" id="758820"/>
    <lineage>
        <taxon>Bacteria</taxon>
        <taxon>Pseudomonadati</taxon>
        <taxon>Bacteroidota</taxon>
        <taxon>Cytophagia</taxon>
        <taxon>Cytophagales</taxon>
        <taxon>Cyclobacteriaceae</taxon>
        <taxon>Aquiflexum</taxon>
    </lineage>
</organism>
<dbReference type="EMBL" id="LT838813">
    <property type="protein sequence ID" value="SMD44132.1"/>
    <property type="molecule type" value="Genomic_DNA"/>
</dbReference>
<accession>A0A1W2H659</accession>
<dbReference type="Proteomes" id="UP000192333">
    <property type="component" value="Chromosome I"/>
</dbReference>
<dbReference type="STRING" id="758820.SAMN00777080_2747"/>
<evidence type="ECO:0000313" key="1">
    <source>
        <dbReference type="EMBL" id="SMD44132.1"/>
    </source>
</evidence>
<dbReference type="OrthoDB" id="1090083at2"/>
<protein>
    <submittedName>
        <fullName evidence="1">Uncharacterized protein</fullName>
    </submittedName>
</protein>